<reference evidence="2 3" key="1">
    <citation type="journal article" date="2020" name="Cell">
        <title>Large-Scale Comparative Analyses of Tick Genomes Elucidate Their Genetic Diversity and Vector Capacities.</title>
        <authorList>
            <consortium name="Tick Genome and Microbiome Consortium (TIGMIC)"/>
            <person name="Jia N."/>
            <person name="Wang J."/>
            <person name="Shi W."/>
            <person name="Du L."/>
            <person name="Sun Y."/>
            <person name="Zhan W."/>
            <person name="Jiang J.F."/>
            <person name="Wang Q."/>
            <person name="Zhang B."/>
            <person name="Ji P."/>
            <person name="Bell-Sakyi L."/>
            <person name="Cui X.M."/>
            <person name="Yuan T.T."/>
            <person name="Jiang B.G."/>
            <person name="Yang W.F."/>
            <person name="Lam T.T."/>
            <person name="Chang Q.C."/>
            <person name="Ding S.J."/>
            <person name="Wang X.J."/>
            <person name="Zhu J.G."/>
            <person name="Ruan X.D."/>
            <person name="Zhao L."/>
            <person name="Wei J.T."/>
            <person name="Ye R.Z."/>
            <person name="Que T.C."/>
            <person name="Du C.H."/>
            <person name="Zhou Y.H."/>
            <person name="Cheng J.X."/>
            <person name="Dai P.F."/>
            <person name="Guo W.B."/>
            <person name="Han X.H."/>
            <person name="Huang E.J."/>
            <person name="Li L.F."/>
            <person name="Wei W."/>
            <person name="Gao Y.C."/>
            <person name="Liu J.Z."/>
            <person name="Shao H.Z."/>
            <person name="Wang X."/>
            <person name="Wang C.C."/>
            <person name="Yang T.C."/>
            <person name="Huo Q.B."/>
            <person name="Li W."/>
            <person name="Chen H.Y."/>
            <person name="Chen S.E."/>
            <person name="Zhou L.G."/>
            <person name="Ni X.B."/>
            <person name="Tian J.H."/>
            <person name="Sheng Y."/>
            <person name="Liu T."/>
            <person name="Pan Y.S."/>
            <person name="Xia L.Y."/>
            <person name="Li J."/>
            <person name="Zhao F."/>
            <person name="Cao W.C."/>
        </authorList>
    </citation>
    <scope>NUCLEOTIDE SEQUENCE [LARGE SCALE GENOMIC DNA]</scope>
    <source>
        <strain evidence="2">HaeL-2018</strain>
    </source>
</reference>
<dbReference type="OMA" id="CHPTSIR"/>
<feature type="region of interest" description="Disordered" evidence="1">
    <location>
        <begin position="119"/>
        <end position="175"/>
    </location>
</feature>
<name>A0A9J6FF73_HAELO</name>
<dbReference type="Proteomes" id="UP000821853">
    <property type="component" value="Unassembled WGS sequence"/>
</dbReference>
<protein>
    <submittedName>
        <fullName evidence="2">Uncharacterized protein</fullName>
    </submittedName>
</protein>
<dbReference type="AlphaFoldDB" id="A0A9J6FF73"/>
<feature type="compositionally biased region" description="Polar residues" evidence="1">
    <location>
        <begin position="149"/>
        <end position="160"/>
    </location>
</feature>
<dbReference type="VEuPathDB" id="VectorBase:HLOH_042479"/>
<dbReference type="OrthoDB" id="10072345at2759"/>
<proteinExistence type="predicted"/>
<gene>
    <name evidence="2" type="ORF">HPB48_015296</name>
</gene>
<evidence type="ECO:0000313" key="2">
    <source>
        <dbReference type="EMBL" id="KAH9364974.1"/>
    </source>
</evidence>
<keyword evidence="3" id="KW-1185">Reference proteome</keyword>
<sequence>MPAPRVLAADGLHPSYEGVAVMASHIRQLCLKETNSSSSSWADSASVPATGLGPSPSVLPKIVPSCLKPVDELSHLCCSNSPHNAQSPPVPLVPSAPFPARRNAYLQTRHLHYLKARTSNGPRQGIRHKSPTHPLRNHPAILRNKHQPSSRPSTDPSTNRMKAGCQARKLPQALL</sequence>
<comment type="caution">
    <text evidence="2">The sequence shown here is derived from an EMBL/GenBank/DDBJ whole genome shotgun (WGS) entry which is preliminary data.</text>
</comment>
<evidence type="ECO:0000313" key="3">
    <source>
        <dbReference type="Proteomes" id="UP000821853"/>
    </source>
</evidence>
<organism evidence="2 3">
    <name type="scientific">Haemaphysalis longicornis</name>
    <name type="common">Bush tick</name>
    <dbReference type="NCBI Taxonomy" id="44386"/>
    <lineage>
        <taxon>Eukaryota</taxon>
        <taxon>Metazoa</taxon>
        <taxon>Ecdysozoa</taxon>
        <taxon>Arthropoda</taxon>
        <taxon>Chelicerata</taxon>
        <taxon>Arachnida</taxon>
        <taxon>Acari</taxon>
        <taxon>Parasitiformes</taxon>
        <taxon>Ixodida</taxon>
        <taxon>Ixodoidea</taxon>
        <taxon>Ixodidae</taxon>
        <taxon>Haemaphysalinae</taxon>
        <taxon>Haemaphysalis</taxon>
    </lineage>
</organism>
<accession>A0A9J6FF73</accession>
<dbReference type="EMBL" id="JABSTR010000003">
    <property type="protein sequence ID" value="KAH9364974.1"/>
    <property type="molecule type" value="Genomic_DNA"/>
</dbReference>
<evidence type="ECO:0000256" key="1">
    <source>
        <dbReference type="SAM" id="MobiDB-lite"/>
    </source>
</evidence>